<dbReference type="Proteomes" id="UP000032611">
    <property type="component" value="Chromosome"/>
</dbReference>
<dbReference type="InterPro" id="IPR011990">
    <property type="entry name" value="TPR-like_helical_dom_sf"/>
</dbReference>
<dbReference type="SMART" id="SM00028">
    <property type="entry name" value="TPR"/>
    <property type="match status" value="2"/>
</dbReference>
<name>A0A0D5LV06_MAREN</name>
<accession>A0A0D5LV06</accession>
<evidence type="ECO:0000313" key="1">
    <source>
        <dbReference type="EMBL" id="AJY48099.1"/>
    </source>
</evidence>
<keyword evidence="2" id="KW-1185">Reference proteome</keyword>
<organism evidence="1 2">
    <name type="scientific">Martelella endophytica</name>
    <dbReference type="NCBI Taxonomy" id="1486262"/>
    <lineage>
        <taxon>Bacteria</taxon>
        <taxon>Pseudomonadati</taxon>
        <taxon>Pseudomonadota</taxon>
        <taxon>Alphaproteobacteria</taxon>
        <taxon>Hyphomicrobiales</taxon>
        <taxon>Aurantimonadaceae</taxon>
        <taxon>Martelella</taxon>
    </lineage>
</organism>
<sequence>MREALLKQIEAGQENALGRFTLGRMALADGDAETAITHLKRAIALDGSYSAAFALLGKAHQQAGDTAAAVKTYTDGAEIAEKKGDLQAAKQMRVFLKKLSR</sequence>
<proteinExistence type="predicted"/>
<dbReference type="PATRIC" id="fig|1486262.3.peg.2057"/>
<dbReference type="HOGENOM" id="CLU_146069_2_0_5"/>
<dbReference type="KEGG" id="mey:TM49_09950"/>
<dbReference type="AlphaFoldDB" id="A0A0D5LV06"/>
<protein>
    <submittedName>
        <fullName evidence="1">Uncharacterized protein</fullName>
    </submittedName>
</protein>
<gene>
    <name evidence="1" type="ORF">TM49_09950</name>
</gene>
<dbReference type="Pfam" id="PF14559">
    <property type="entry name" value="TPR_19"/>
    <property type="match status" value="1"/>
</dbReference>
<dbReference type="InterPro" id="IPR019734">
    <property type="entry name" value="TPR_rpt"/>
</dbReference>
<dbReference type="SUPFAM" id="SSF48452">
    <property type="entry name" value="TPR-like"/>
    <property type="match status" value="1"/>
</dbReference>
<reference evidence="1 2" key="1">
    <citation type="journal article" date="2015" name="Genome Announc.">
        <title>Complete genome sequence of Martelella endophytica YC6887, which has antifungal activity associated with a halophyte.</title>
        <authorList>
            <person name="Khan A."/>
            <person name="Khan H."/>
            <person name="Chung E.J."/>
            <person name="Hossain M.T."/>
            <person name="Chung Y.R."/>
        </authorList>
    </citation>
    <scope>NUCLEOTIDE SEQUENCE [LARGE SCALE GENOMIC DNA]</scope>
    <source>
        <strain evidence="1">YC6887</strain>
    </source>
</reference>
<evidence type="ECO:0000313" key="2">
    <source>
        <dbReference type="Proteomes" id="UP000032611"/>
    </source>
</evidence>
<dbReference type="EMBL" id="CP010803">
    <property type="protein sequence ID" value="AJY48099.1"/>
    <property type="molecule type" value="Genomic_DNA"/>
</dbReference>
<dbReference type="Gene3D" id="1.25.40.10">
    <property type="entry name" value="Tetratricopeptide repeat domain"/>
    <property type="match status" value="1"/>
</dbReference>
<dbReference type="STRING" id="1486262.TM49_09950"/>